<evidence type="ECO:0000313" key="6">
    <source>
        <dbReference type="Proteomes" id="UP001303473"/>
    </source>
</evidence>
<feature type="domain" description="Peptidase A1" evidence="4">
    <location>
        <begin position="43"/>
        <end position="379"/>
    </location>
</feature>
<keyword evidence="6" id="KW-1185">Reference proteome</keyword>
<dbReference type="PANTHER" id="PTHR47966">
    <property type="entry name" value="BETA-SITE APP-CLEAVING ENZYME, ISOFORM A-RELATED"/>
    <property type="match status" value="1"/>
</dbReference>
<evidence type="ECO:0000313" key="5">
    <source>
        <dbReference type="EMBL" id="KAK3934690.1"/>
    </source>
</evidence>
<comment type="caution">
    <text evidence="5">The sequence shown here is derived from an EMBL/GenBank/DDBJ whole genome shotgun (WGS) entry which is preliminary data.</text>
</comment>
<name>A0AAN6MWC6_9PEZI</name>
<dbReference type="Proteomes" id="UP001303473">
    <property type="component" value="Unassembled WGS sequence"/>
</dbReference>
<dbReference type="GO" id="GO:0006508">
    <property type="term" value="P:proteolysis"/>
    <property type="evidence" value="ECO:0007669"/>
    <property type="project" value="InterPro"/>
</dbReference>
<evidence type="ECO:0000256" key="3">
    <source>
        <dbReference type="SAM" id="MobiDB-lite"/>
    </source>
</evidence>
<evidence type="ECO:0000259" key="4">
    <source>
        <dbReference type="PROSITE" id="PS51767"/>
    </source>
</evidence>
<dbReference type="InterPro" id="IPR021109">
    <property type="entry name" value="Peptidase_aspartic_dom_sf"/>
</dbReference>
<gene>
    <name evidence="5" type="ORF">QBC46DRAFT_273295</name>
</gene>
<dbReference type="InterPro" id="IPR033121">
    <property type="entry name" value="PEPTIDASE_A1"/>
</dbReference>
<dbReference type="SUPFAM" id="SSF50630">
    <property type="entry name" value="Acid proteases"/>
    <property type="match status" value="1"/>
</dbReference>
<comment type="similarity">
    <text evidence="1">Belongs to the peptidase A1 family.</text>
</comment>
<evidence type="ECO:0000256" key="1">
    <source>
        <dbReference type="ARBA" id="ARBA00007447"/>
    </source>
</evidence>
<feature type="active site" evidence="2">
    <location>
        <position position="268"/>
    </location>
</feature>
<feature type="region of interest" description="Disordered" evidence="3">
    <location>
        <begin position="445"/>
        <end position="531"/>
    </location>
</feature>
<protein>
    <submittedName>
        <fullName evidence="5">Aspartic peptidase domain-containing protein</fullName>
    </submittedName>
</protein>
<dbReference type="Gene3D" id="2.40.70.10">
    <property type="entry name" value="Acid Proteases"/>
    <property type="match status" value="2"/>
</dbReference>
<dbReference type="PANTHER" id="PTHR47966:SF65">
    <property type="entry name" value="ASPARTIC-TYPE ENDOPEPTIDASE"/>
    <property type="match status" value="1"/>
</dbReference>
<dbReference type="PROSITE" id="PS51767">
    <property type="entry name" value="PEPTIDASE_A1"/>
    <property type="match status" value="1"/>
</dbReference>
<proteinExistence type="inferred from homology"/>
<dbReference type="EMBL" id="MU853967">
    <property type="protein sequence ID" value="KAK3934690.1"/>
    <property type="molecule type" value="Genomic_DNA"/>
</dbReference>
<dbReference type="InterPro" id="IPR001461">
    <property type="entry name" value="Aspartic_peptidase_A1"/>
</dbReference>
<organism evidence="5 6">
    <name type="scientific">Diplogelasinospora grovesii</name>
    <dbReference type="NCBI Taxonomy" id="303347"/>
    <lineage>
        <taxon>Eukaryota</taxon>
        <taxon>Fungi</taxon>
        <taxon>Dikarya</taxon>
        <taxon>Ascomycota</taxon>
        <taxon>Pezizomycotina</taxon>
        <taxon>Sordariomycetes</taxon>
        <taxon>Sordariomycetidae</taxon>
        <taxon>Sordariales</taxon>
        <taxon>Diplogelasinosporaceae</taxon>
        <taxon>Diplogelasinospora</taxon>
    </lineage>
</organism>
<dbReference type="PRINTS" id="PR00792">
    <property type="entry name" value="PEPSIN"/>
</dbReference>
<feature type="non-terminal residue" evidence="5">
    <location>
        <position position="531"/>
    </location>
</feature>
<dbReference type="Pfam" id="PF00026">
    <property type="entry name" value="Asp"/>
    <property type="match status" value="1"/>
</dbReference>
<sequence length="531" mass="57902">MRRKPAPTATNTVQHGLSTLSQPGSSAVPFKSNMSAFLEDLAYGIELWIGNPPQSVTLDFDTGSSETWVDPPCTEEEPFPTYEQLCRSLGTFVPDQSQSLVDVNGTCPPKWIFYGSGAVYVRYYKDVISFTGMSPLPCLERPVQFGLAVYAEGMPSGIAGFAYGRGFNQNYSTILDEMHAQGLIKDKDFSVALGSVDETNGELVFGGIDTRKFTGPLHGIPLSSQLSRMEDGYYRYWINVTSISISEPGSCVSIPLTEPTFEERFLPDTGTTLTYLPEDVFDGLLEFFPTAEFKPGFGYVLDCNDVQDEGTINFGFGDFTIKVPYSDFIFKIPAMPEGEDHAVCVVGAVPSSDFFILGDTFMRSAYVVFRQGEHKVYLAQFEDCGTKLVSSHGDISDIKGECGVEASPPERYGFPPTAASTSTKHVPLSSCTAYSTAHYTALEVKSLPEERSTPDCDTETSTSDFWPTTSGSSWTTSDETTTSGWDTYSSSSDSWPTSTGPWASEESPTSLGSPSSTTSYASWTDTWTEAP</sequence>
<reference evidence="6" key="1">
    <citation type="journal article" date="2023" name="Mol. Phylogenet. Evol.">
        <title>Genome-scale phylogeny and comparative genomics of the fungal order Sordariales.</title>
        <authorList>
            <person name="Hensen N."/>
            <person name="Bonometti L."/>
            <person name="Westerberg I."/>
            <person name="Brannstrom I.O."/>
            <person name="Guillou S."/>
            <person name="Cros-Aarteil S."/>
            <person name="Calhoun S."/>
            <person name="Haridas S."/>
            <person name="Kuo A."/>
            <person name="Mondo S."/>
            <person name="Pangilinan J."/>
            <person name="Riley R."/>
            <person name="LaButti K."/>
            <person name="Andreopoulos B."/>
            <person name="Lipzen A."/>
            <person name="Chen C."/>
            <person name="Yan M."/>
            <person name="Daum C."/>
            <person name="Ng V."/>
            <person name="Clum A."/>
            <person name="Steindorff A."/>
            <person name="Ohm R.A."/>
            <person name="Martin F."/>
            <person name="Silar P."/>
            <person name="Natvig D.O."/>
            <person name="Lalanne C."/>
            <person name="Gautier V."/>
            <person name="Ament-Velasquez S.L."/>
            <person name="Kruys A."/>
            <person name="Hutchinson M.I."/>
            <person name="Powell A.J."/>
            <person name="Barry K."/>
            <person name="Miller A.N."/>
            <person name="Grigoriev I.V."/>
            <person name="Debuchy R."/>
            <person name="Gladieux P."/>
            <person name="Hiltunen Thoren M."/>
            <person name="Johannesson H."/>
        </authorList>
    </citation>
    <scope>NUCLEOTIDE SEQUENCE [LARGE SCALE GENOMIC DNA]</scope>
    <source>
        <strain evidence="6">CBS 340.73</strain>
    </source>
</reference>
<feature type="active site" evidence="2">
    <location>
        <position position="61"/>
    </location>
</feature>
<evidence type="ECO:0000256" key="2">
    <source>
        <dbReference type="PIRSR" id="PIRSR601461-1"/>
    </source>
</evidence>
<dbReference type="GO" id="GO:0004190">
    <property type="term" value="F:aspartic-type endopeptidase activity"/>
    <property type="evidence" value="ECO:0007669"/>
    <property type="project" value="InterPro"/>
</dbReference>
<dbReference type="AlphaFoldDB" id="A0AAN6MWC6"/>
<feature type="compositionally biased region" description="Low complexity" evidence="3">
    <location>
        <begin position="468"/>
        <end position="524"/>
    </location>
</feature>
<accession>A0AAN6MWC6</accession>